<keyword evidence="7" id="KW-1185">Reference proteome</keyword>
<dbReference type="InterPro" id="IPR003593">
    <property type="entry name" value="AAA+_ATPase"/>
</dbReference>
<keyword evidence="4" id="KW-1133">Transmembrane helix</keyword>
<evidence type="ECO:0000256" key="3">
    <source>
        <dbReference type="SAM" id="MobiDB-lite"/>
    </source>
</evidence>
<sequence length="481" mass="53554">MTENFSEESAYVLSLSHRIANENNCPSDSCVYGVLVRNATKTFGSGSKKCAVLQGLNMTVKRGSIYGLLGPSGCGKTTLLSCLVTLRSLNSGTIQVLGHEPGSPKSGVPGPQVGYMPQELALYDYFTIKETLTYFGRLYKLKAAFVKSQWKFLSNLLDLPQCDRYVKTLSGGQQRRVSFAVALFHDPDLLILDEPTVGVDPVLRRSIWNHLVRQSVDHGKTVIVTTHYIEEARQANTIGMMRCGRLLVEDSPDNLLRKYGLSTLEDVFLKLCRKENSKNPEVANMASTIPGSSESDPNTGIAQTHPFPEVARVSVMNLDHQCDRNGIALPPAGSSSPTNRQTSPCASNTNSTNDRERNNRPTSGSALLEEKWEIFKRALPSPYRVGVLVRKNYLVSIRFTLLFIATFFVPAIQTFIFNLCIGQDMTGLRMAIVNEEIDVNQGRLCNNATDCSYFMLSCRYLRNIKDNIIQTYYKHSLESFK</sequence>
<dbReference type="EMBL" id="GL734903">
    <property type="protein sequence ID" value="EFX61237.1"/>
    <property type="molecule type" value="Genomic_DNA"/>
</dbReference>
<protein>
    <submittedName>
        <fullName evidence="6">ABC protein, subfamily ABCH</fullName>
    </submittedName>
</protein>
<organism evidence="6 7">
    <name type="scientific">Daphnia pulex</name>
    <name type="common">Water flea</name>
    <dbReference type="NCBI Taxonomy" id="6669"/>
    <lineage>
        <taxon>Eukaryota</taxon>
        <taxon>Metazoa</taxon>
        <taxon>Ecdysozoa</taxon>
        <taxon>Arthropoda</taxon>
        <taxon>Crustacea</taxon>
        <taxon>Branchiopoda</taxon>
        <taxon>Diplostraca</taxon>
        <taxon>Cladocera</taxon>
        <taxon>Anomopoda</taxon>
        <taxon>Daphniidae</taxon>
        <taxon>Daphnia</taxon>
    </lineage>
</organism>
<feature type="region of interest" description="Disordered" evidence="3">
    <location>
        <begin position="282"/>
        <end position="304"/>
    </location>
</feature>
<dbReference type="SUPFAM" id="SSF52540">
    <property type="entry name" value="P-loop containing nucleoside triphosphate hydrolases"/>
    <property type="match status" value="1"/>
</dbReference>
<evidence type="ECO:0000256" key="4">
    <source>
        <dbReference type="SAM" id="Phobius"/>
    </source>
</evidence>
<dbReference type="HOGENOM" id="CLU_014367_2_0_1"/>
<keyword evidence="1" id="KW-0547">Nucleotide-binding</keyword>
<evidence type="ECO:0000256" key="1">
    <source>
        <dbReference type="ARBA" id="ARBA00022741"/>
    </source>
</evidence>
<evidence type="ECO:0000313" key="6">
    <source>
        <dbReference type="EMBL" id="EFX61237.1"/>
    </source>
</evidence>
<reference evidence="6 7" key="1">
    <citation type="journal article" date="2011" name="Science">
        <title>The ecoresponsive genome of Daphnia pulex.</title>
        <authorList>
            <person name="Colbourne J.K."/>
            <person name="Pfrender M.E."/>
            <person name="Gilbert D."/>
            <person name="Thomas W.K."/>
            <person name="Tucker A."/>
            <person name="Oakley T.H."/>
            <person name="Tokishita S."/>
            <person name="Aerts A."/>
            <person name="Arnold G.J."/>
            <person name="Basu M.K."/>
            <person name="Bauer D.J."/>
            <person name="Caceres C.E."/>
            <person name="Carmel L."/>
            <person name="Casola C."/>
            <person name="Choi J.H."/>
            <person name="Detter J.C."/>
            <person name="Dong Q."/>
            <person name="Dusheyko S."/>
            <person name="Eads B.D."/>
            <person name="Frohlich T."/>
            <person name="Geiler-Samerotte K.A."/>
            <person name="Gerlach D."/>
            <person name="Hatcher P."/>
            <person name="Jogdeo S."/>
            <person name="Krijgsveld J."/>
            <person name="Kriventseva E.V."/>
            <person name="Kultz D."/>
            <person name="Laforsch C."/>
            <person name="Lindquist E."/>
            <person name="Lopez J."/>
            <person name="Manak J.R."/>
            <person name="Muller J."/>
            <person name="Pangilinan J."/>
            <person name="Patwardhan R.P."/>
            <person name="Pitluck S."/>
            <person name="Pritham E.J."/>
            <person name="Rechtsteiner A."/>
            <person name="Rho M."/>
            <person name="Rogozin I.B."/>
            <person name="Sakarya O."/>
            <person name="Salamov A."/>
            <person name="Schaack S."/>
            <person name="Shapiro H."/>
            <person name="Shiga Y."/>
            <person name="Skalitzky C."/>
            <person name="Smith Z."/>
            <person name="Souvorov A."/>
            <person name="Sung W."/>
            <person name="Tang Z."/>
            <person name="Tsuchiya D."/>
            <person name="Tu H."/>
            <person name="Vos H."/>
            <person name="Wang M."/>
            <person name="Wolf Y.I."/>
            <person name="Yamagata H."/>
            <person name="Yamada T."/>
            <person name="Ye Y."/>
            <person name="Shaw J.R."/>
            <person name="Andrews J."/>
            <person name="Crease T.J."/>
            <person name="Tang H."/>
            <person name="Lucas S.M."/>
            <person name="Robertson H.M."/>
            <person name="Bork P."/>
            <person name="Koonin E.V."/>
            <person name="Zdobnov E.M."/>
            <person name="Grigoriev I.V."/>
            <person name="Lynch M."/>
            <person name="Boore J.L."/>
        </authorList>
    </citation>
    <scope>NUCLEOTIDE SEQUENCE [LARGE SCALE GENOMIC DNA]</scope>
</reference>
<dbReference type="GO" id="GO:0005886">
    <property type="term" value="C:plasma membrane"/>
    <property type="evidence" value="ECO:0000318"/>
    <property type="project" value="GO_Central"/>
</dbReference>
<dbReference type="KEGG" id="dpx:DAPPUDRAFT_340396"/>
<dbReference type="InParanoid" id="E9I443"/>
<dbReference type="CDD" id="cd03230">
    <property type="entry name" value="ABC_DR_subfamily_A"/>
    <property type="match status" value="1"/>
</dbReference>
<dbReference type="GO" id="GO:0016887">
    <property type="term" value="F:ATP hydrolysis activity"/>
    <property type="evidence" value="ECO:0007669"/>
    <property type="project" value="InterPro"/>
</dbReference>
<dbReference type="Gene3D" id="3.40.50.300">
    <property type="entry name" value="P-loop containing nucleotide triphosphate hydrolases"/>
    <property type="match status" value="1"/>
</dbReference>
<feature type="domain" description="ABC transporter" evidence="5">
    <location>
        <begin position="34"/>
        <end position="268"/>
    </location>
</feature>
<dbReference type="InterPro" id="IPR003439">
    <property type="entry name" value="ABC_transporter-like_ATP-bd"/>
</dbReference>
<feature type="compositionally biased region" description="Polar residues" evidence="3">
    <location>
        <begin position="333"/>
        <end position="352"/>
    </location>
</feature>
<dbReference type="PROSITE" id="PS50893">
    <property type="entry name" value="ABC_TRANSPORTER_2"/>
    <property type="match status" value="1"/>
</dbReference>
<dbReference type="SMART" id="SM00382">
    <property type="entry name" value="AAA"/>
    <property type="match status" value="1"/>
</dbReference>
<gene>
    <name evidence="6" type="ORF">DAPPUDRAFT_340396</name>
</gene>
<dbReference type="PROSITE" id="PS00211">
    <property type="entry name" value="ABC_TRANSPORTER_1"/>
    <property type="match status" value="1"/>
</dbReference>
<dbReference type="Pfam" id="PF00005">
    <property type="entry name" value="ABC_tran"/>
    <property type="match status" value="1"/>
</dbReference>
<keyword evidence="2" id="KW-0067">ATP-binding</keyword>
<dbReference type="PANTHER" id="PTHR43038:SF3">
    <property type="entry name" value="ABC TRANSPORTER G FAMILY MEMBER 20 ISOFORM X1"/>
    <property type="match status" value="1"/>
</dbReference>
<feature type="non-terminal residue" evidence="6">
    <location>
        <position position="481"/>
    </location>
</feature>
<accession>E9I443</accession>
<feature type="transmembrane region" description="Helical" evidence="4">
    <location>
        <begin position="399"/>
        <end position="421"/>
    </location>
</feature>
<feature type="compositionally biased region" description="Polar residues" evidence="3">
    <location>
        <begin position="285"/>
        <end position="302"/>
    </location>
</feature>
<dbReference type="OrthoDB" id="10255969at2759"/>
<feature type="region of interest" description="Disordered" evidence="3">
    <location>
        <begin position="326"/>
        <end position="363"/>
    </location>
</feature>
<evidence type="ECO:0000313" key="7">
    <source>
        <dbReference type="Proteomes" id="UP000000305"/>
    </source>
</evidence>
<dbReference type="GO" id="GO:0005524">
    <property type="term" value="F:ATP binding"/>
    <property type="evidence" value="ECO:0007669"/>
    <property type="project" value="UniProtKB-KW"/>
</dbReference>
<name>E9I443_DAPPU</name>
<keyword evidence="4" id="KW-0472">Membrane</keyword>
<dbReference type="AlphaFoldDB" id="E9I443"/>
<keyword evidence="4" id="KW-0812">Transmembrane</keyword>
<proteinExistence type="predicted"/>
<dbReference type="InterPro" id="IPR017871">
    <property type="entry name" value="ABC_transporter-like_CS"/>
</dbReference>
<evidence type="ECO:0000259" key="5">
    <source>
        <dbReference type="PROSITE" id="PS50893"/>
    </source>
</evidence>
<evidence type="ECO:0000256" key="2">
    <source>
        <dbReference type="ARBA" id="ARBA00022840"/>
    </source>
</evidence>
<dbReference type="PANTHER" id="PTHR43038">
    <property type="entry name" value="ATP-BINDING CASSETTE, SUB-FAMILY H, MEMBER 1"/>
    <property type="match status" value="1"/>
</dbReference>
<dbReference type="eggNOG" id="KOG0059">
    <property type="taxonomic scope" value="Eukaryota"/>
</dbReference>
<dbReference type="InterPro" id="IPR027417">
    <property type="entry name" value="P-loop_NTPase"/>
</dbReference>
<dbReference type="Proteomes" id="UP000000305">
    <property type="component" value="Unassembled WGS sequence"/>
</dbReference>